<dbReference type="RefSeq" id="WP_277563899.1">
    <property type="nucleotide sequence ID" value="NZ_JAPDHZ010000002.1"/>
</dbReference>
<feature type="compositionally biased region" description="Acidic residues" evidence="10">
    <location>
        <begin position="77"/>
        <end position="90"/>
    </location>
</feature>
<keyword evidence="4" id="KW-0133">Cell shape</keyword>
<organism evidence="13 14">
    <name type="scientific">Cohnella ginsengisoli</name>
    <dbReference type="NCBI Taxonomy" id="425004"/>
    <lineage>
        <taxon>Bacteria</taxon>
        <taxon>Bacillati</taxon>
        <taxon>Bacillota</taxon>
        <taxon>Bacilli</taxon>
        <taxon>Bacillales</taxon>
        <taxon>Paenibacillaceae</taxon>
        <taxon>Cohnella</taxon>
    </lineage>
</organism>
<feature type="binding site" evidence="8">
    <location>
        <position position="304"/>
    </location>
    <ligand>
        <name>substrate</name>
    </ligand>
</feature>
<dbReference type="GO" id="GO:0008360">
    <property type="term" value="P:regulation of cell shape"/>
    <property type="evidence" value="ECO:0007669"/>
    <property type="project" value="UniProtKB-KW"/>
</dbReference>
<feature type="active site" description="Proton acceptor" evidence="7">
    <location>
        <position position="134"/>
    </location>
</feature>
<accession>A0A9X4KDH8</accession>
<evidence type="ECO:0000256" key="4">
    <source>
        <dbReference type="ARBA" id="ARBA00022960"/>
    </source>
</evidence>
<reference evidence="13 14" key="1">
    <citation type="submission" date="2022-10" db="EMBL/GenBank/DDBJ databases">
        <title>Comparative genomic analysis of Cohnella hashimotonis sp. nov., isolated from the International Space Station.</title>
        <authorList>
            <person name="Simpson A."/>
            <person name="Venkateswaran K."/>
        </authorList>
    </citation>
    <scope>NUCLEOTIDE SEQUENCE [LARGE SCALE GENOMIC DNA]</scope>
    <source>
        <strain evidence="13 14">DSM 18997</strain>
    </source>
</reference>
<keyword evidence="5" id="KW-0573">Peptidoglycan synthesis</keyword>
<dbReference type="InterPro" id="IPR001967">
    <property type="entry name" value="Peptidase_S11_N"/>
</dbReference>
<keyword evidence="6" id="KW-0961">Cell wall biogenesis/degradation</keyword>
<dbReference type="PRINTS" id="PR00725">
    <property type="entry name" value="DADACBPTASE1"/>
</dbReference>
<dbReference type="GO" id="GO:0071555">
    <property type="term" value="P:cell wall organization"/>
    <property type="evidence" value="ECO:0007669"/>
    <property type="project" value="UniProtKB-KW"/>
</dbReference>
<evidence type="ECO:0000256" key="11">
    <source>
        <dbReference type="SAM" id="SignalP"/>
    </source>
</evidence>
<feature type="domain" description="Peptidase S11 D-alanyl-D-alanine carboxypeptidase A N-terminal" evidence="12">
    <location>
        <begin position="99"/>
        <end position="334"/>
    </location>
</feature>
<gene>
    <name evidence="13" type="ORF">OMP38_03500</name>
</gene>
<evidence type="ECO:0000256" key="5">
    <source>
        <dbReference type="ARBA" id="ARBA00022984"/>
    </source>
</evidence>
<dbReference type="AlphaFoldDB" id="A0A9X4KDH8"/>
<evidence type="ECO:0000256" key="9">
    <source>
        <dbReference type="RuleBase" id="RU004016"/>
    </source>
</evidence>
<feature type="active site" description="Acyl-ester intermediate" evidence="7">
    <location>
        <position position="131"/>
    </location>
</feature>
<dbReference type="GO" id="GO:0009252">
    <property type="term" value="P:peptidoglycan biosynthetic process"/>
    <property type="evidence" value="ECO:0007669"/>
    <property type="project" value="UniProtKB-KW"/>
</dbReference>
<protein>
    <submittedName>
        <fullName evidence="13">Serine hydrolase</fullName>
    </submittedName>
</protein>
<dbReference type="InterPro" id="IPR012338">
    <property type="entry name" value="Beta-lactam/transpept-like"/>
</dbReference>
<feature type="active site" evidence="7">
    <location>
        <position position="191"/>
    </location>
</feature>
<dbReference type="InterPro" id="IPR018044">
    <property type="entry name" value="Peptidase_S11"/>
</dbReference>
<evidence type="ECO:0000256" key="8">
    <source>
        <dbReference type="PIRSR" id="PIRSR618044-2"/>
    </source>
</evidence>
<evidence type="ECO:0000256" key="6">
    <source>
        <dbReference type="ARBA" id="ARBA00023316"/>
    </source>
</evidence>
<evidence type="ECO:0000313" key="14">
    <source>
        <dbReference type="Proteomes" id="UP001153387"/>
    </source>
</evidence>
<comment type="similarity">
    <text evidence="1 9">Belongs to the peptidase S11 family.</text>
</comment>
<feature type="chain" id="PRO_5040886269" evidence="11">
    <location>
        <begin position="18"/>
        <end position="359"/>
    </location>
</feature>
<dbReference type="GO" id="GO:0009002">
    <property type="term" value="F:serine-type D-Ala-D-Ala carboxypeptidase activity"/>
    <property type="evidence" value="ECO:0007669"/>
    <property type="project" value="InterPro"/>
</dbReference>
<evidence type="ECO:0000256" key="7">
    <source>
        <dbReference type="PIRSR" id="PIRSR618044-1"/>
    </source>
</evidence>
<feature type="compositionally biased region" description="Low complexity" evidence="10">
    <location>
        <begin position="44"/>
        <end position="73"/>
    </location>
</feature>
<evidence type="ECO:0000256" key="3">
    <source>
        <dbReference type="ARBA" id="ARBA00022801"/>
    </source>
</evidence>
<dbReference type="PANTHER" id="PTHR21581">
    <property type="entry name" value="D-ALANYL-D-ALANINE CARBOXYPEPTIDASE"/>
    <property type="match status" value="1"/>
</dbReference>
<keyword evidence="3 13" id="KW-0378">Hydrolase</keyword>
<keyword evidence="2 11" id="KW-0732">Signal</keyword>
<evidence type="ECO:0000259" key="12">
    <source>
        <dbReference type="Pfam" id="PF00768"/>
    </source>
</evidence>
<name>A0A9X4KDH8_9BACL</name>
<dbReference type="EMBL" id="JAPDHZ010000002">
    <property type="protein sequence ID" value="MDG0790018.1"/>
    <property type="molecule type" value="Genomic_DNA"/>
</dbReference>
<dbReference type="PANTHER" id="PTHR21581:SF26">
    <property type="entry name" value="D-ALANYL-D-ALANINE ENDOPEPTIDASE"/>
    <property type="match status" value="1"/>
</dbReference>
<feature type="region of interest" description="Disordered" evidence="10">
    <location>
        <begin position="36"/>
        <end position="93"/>
    </location>
</feature>
<dbReference type="SUPFAM" id="SSF56601">
    <property type="entry name" value="beta-lactamase/transpeptidase-like"/>
    <property type="match status" value="1"/>
</dbReference>
<comment type="caution">
    <text evidence="13">The sequence shown here is derived from an EMBL/GenBank/DDBJ whole genome shotgun (WGS) entry which is preliminary data.</text>
</comment>
<evidence type="ECO:0000256" key="2">
    <source>
        <dbReference type="ARBA" id="ARBA00022729"/>
    </source>
</evidence>
<evidence type="ECO:0000256" key="10">
    <source>
        <dbReference type="SAM" id="MobiDB-lite"/>
    </source>
</evidence>
<dbReference type="GO" id="GO:0006508">
    <property type="term" value="P:proteolysis"/>
    <property type="evidence" value="ECO:0007669"/>
    <property type="project" value="InterPro"/>
</dbReference>
<dbReference type="Gene3D" id="3.40.710.10">
    <property type="entry name" value="DD-peptidase/beta-lactamase superfamily"/>
    <property type="match status" value="1"/>
</dbReference>
<evidence type="ECO:0000256" key="1">
    <source>
        <dbReference type="ARBA" id="ARBA00007164"/>
    </source>
</evidence>
<sequence length="359" mass="38031">MKSRLLLLLLIAGFVCAAIEHKADLVRAADEILGHPPKTQTEQSGAADARSAPDAAPAGTAADAAGNSAGPSAEFAQAEDDTTPDEDDPAANDGLRLAADSLHSTHAILVRLDDGRVLMDKKMEDRVYPASLTKIMTAILAIERIPDLKKTVKLEPDMFETLRQQNASMAGFLPGERVSAIDLLYGAMLPSGADASVGLATRVAGSEPKFAKLMNGKAKSIGMTDTHFVNATGLHDPDHYTTVKDLSVLLAYALKNETFRQVFTASRHLTAPTDLHPDGIRLRSSMFKELGESGLAGEEIAGGKTGYTEKAGLCLASLGRLNGKEYILVTTGAKGDRKTTEAYDIADAVRVYSELGNAP</sequence>
<feature type="signal peptide" evidence="11">
    <location>
        <begin position="1"/>
        <end position="17"/>
    </location>
</feature>
<proteinExistence type="inferred from homology"/>
<dbReference type="Pfam" id="PF00768">
    <property type="entry name" value="Peptidase_S11"/>
    <property type="match status" value="1"/>
</dbReference>
<keyword evidence="14" id="KW-1185">Reference proteome</keyword>
<evidence type="ECO:0000313" key="13">
    <source>
        <dbReference type="EMBL" id="MDG0790018.1"/>
    </source>
</evidence>
<dbReference type="Proteomes" id="UP001153387">
    <property type="component" value="Unassembled WGS sequence"/>
</dbReference>